<feature type="coiled-coil region" evidence="1">
    <location>
        <begin position="192"/>
        <end position="219"/>
    </location>
</feature>
<sequence>MTRKNFFLLGLAVIIGASVWLYFSYKGIKTTQDALVEQAERTRARRPASIPVVVSAPPENRAITATKARLQQEALTLQEQLLEANTNLQQSQQTLESLRARQQEESQAPTADTFSSELQNSSLELQSFISELNSYDRLAEDINRRADEALRLQSSQAQVARSQIDENIRSQENYIRQTQDEIIYWQQNTNDLTAQQTRLEDLNNLLLQQQQQLELMQNEKLLLSSQALQGPQSVQQARAQALSDLDQDRSNLQEEIAIRRSQIQSLQENIYESTASDYSLRRQLLQTQRAVEQQQQQIRRLESSLIEKNAELNALE</sequence>
<keyword evidence="3" id="KW-1133">Transmembrane helix</keyword>
<proteinExistence type="predicted"/>
<evidence type="ECO:0000256" key="1">
    <source>
        <dbReference type="SAM" id="Coils"/>
    </source>
</evidence>
<protein>
    <submittedName>
        <fullName evidence="4">Uncharacterized protein</fullName>
    </submittedName>
</protein>
<evidence type="ECO:0000256" key="2">
    <source>
        <dbReference type="SAM" id="MobiDB-lite"/>
    </source>
</evidence>
<evidence type="ECO:0000313" key="5">
    <source>
        <dbReference type="Proteomes" id="UP000197003"/>
    </source>
</evidence>
<evidence type="ECO:0000256" key="3">
    <source>
        <dbReference type="SAM" id="Phobius"/>
    </source>
</evidence>
<feature type="region of interest" description="Disordered" evidence="2">
    <location>
        <begin position="93"/>
        <end position="116"/>
    </location>
</feature>
<feature type="coiled-coil region" evidence="1">
    <location>
        <begin position="249"/>
        <end position="311"/>
    </location>
</feature>
<feature type="compositionally biased region" description="Polar residues" evidence="2">
    <location>
        <begin position="105"/>
        <end position="114"/>
    </location>
</feature>
<dbReference type="RefSeq" id="WP_088566325.1">
    <property type="nucleotide sequence ID" value="NZ_CP020946.1"/>
</dbReference>
<dbReference type="Proteomes" id="UP000197003">
    <property type="component" value="Chromosome"/>
</dbReference>
<organism evidence="4 5">
    <name type="scientific">Bdellovibrio bacteriovorus</name>
    <dbReference type="NCBI Taxonomy" id="959"/>
    <lineage>
        <taxon>Bacteria</taxon>
        <taxon>Pseudomonadati</taxon>
        <taxon>Bdellovibrionota</taxon>
        <taxon>Bdellovibrionia</taxon>
        <taxon>Bdellovibrionales</taxon>
        <taxon>Pseudobdellovibrionaceae</taxon>
        <taxon>Bdellovibrio</taxon>
    </lineage>
</organism>
<name>A0A1Z3NBQ8_BDEBC</name>
<reference evidence="4 5" key="1">
    <citation type="submission" date="2017-04" db="EMBL/GenBank/DDBJ databases">
        <title>Whole genome sequence of Bdellovibrio bacteriovorus strain SSB218315.</title>
        <authorList>
            <person name="Oyedara O."/>
            <person name="Rodriguez-Perez M.A."/>
        </authorList>
    </citation>
    <scope>NUCLEOTIDE SEQUENCE [LARGE SCALE GENOMIC DNA]</scope>
    <source>
        <strain evidence="4 5">SSB218315</strain>
    </source>
</reference>
<evidence type="ECO:0000313" key="4">
    <source>
        <dbReference type="EMBL" id="ASD64898.1"/>
    </source>
</evidence>
<keyword evidence="3" id="KW-0472">Membrane</keyword>
<dbReference type="EMBL" id="CP020946">
    <property type="protein sequence ID" value="ASD64898.1"/>
    <property type="molecule type" value="Genomic_DNA"/>
</dbReference>
<keyword evidence="1" id="KW-0175">Coiled coil</keyword>
<gene>
    <name evidence="4" type="ORF">B9G79_15655</name>
</gene>
<dbReference type="OrthoDB" id="9342591at2"/>
<dbReference type="AlphaFoldDB" id="A0A1Z3NBQ8"/>
<feature type="transmembrane region" description="Helical" evidence="3">
    <location>
        <begin position="6"/>
        <end position="23"/>
    </location>
</feature>
<accession>A0A1Z3NBQ8</accession>
<keyword evidence="3" id="KW-0812">Transmembrane</keyword>